<gene>
    <name evidence="2" type="ORF">PV07_01168</name>
</gene>
<sequence>MATSTTKTMILVQVTVAPESVPKFLQAFQEIVQKCISEPECDRFEVLADSDQEGLFHWVETWSASKDWLLNVQVKKSYYDVYEDITKPLWIKDRVVHFLEHVPSIPPYLRA</sequence>
<proteinExistence type="predicted"/>
<reference evidence="2 3" key="1">
    <citation type="submission" date="2015-01" db="EMBL/GenBank/DDBJ databases">
        <title>The Genome Sequence of Cladophialophora immunda CBS83496.</title>
        <authorList>
            <consortium name="The Broad Institute Genomics Platform"/>
            <person name="Cuomo C."/>
            <person name="de Hoog S."/>
            <person name="Gorbushina A."/>
            <person name="Stielow B."/>
            <person name="Teixiera M."/>
            <person name="Abouelleil A."/>
            <person name="Chapman S.B."/>
            <person name="Priest M."/>
            <person name="Young S.K."/>
            <person name="Wortman J."/>
            <person name="Nusbaum C."/>
            <person name="Birren B."/>
        </authorList>
    </citation>
    <scope>NUCLEOTIDE SEQUENCE [LARGE SCALE GENOMIC DNA]</scope>
    <source>
        <strain evidence="2 3">CBS 83496</strain>
    </source>
</reference>
<evidence type="ECO:0000313" key="3">
    <source>
        <dbReference type="Proteomes" id="UP000054466"/>
    </source>
</evidence>
<accession>A0A0D2CX08</accession>
<keyword evidence="3" id="KW-1185">Reference proteome</keyword>
<dbReference type="HOGENOM" id="CLU_147503_1_0_1"/>
<dbReference type="OrthoDB" id="4126315at2759"/>
<dbReference type="SUPFAM" id="SSF54909">
    <property type="entry name" value="Dimeric alpha+beta barrel"/>
    <property type="match status" value="1"/>
</dbReference>
<evidence type="ECO:0000259" key="1">
    <source>
        <dbReference type="Pfam" id="PF03992"/>
    </source>
</evidence>
<dbReference type="GeneID" id="27340362"/>
<dbReference type="AlphaFoldDB" id="A0A0D2CX08"/>
<dbReference type="RefSeq" id="XP_016254606.1">
    <property type="nucleotide sequence ID" value="XM_016387678.1"/>
</dbReference>
<dbReference type="Proteomes" id="UP000054466">
    <property type="component" value="Unassembled WGS sequence"/>
</dbReference>
<dbReference type="InterPro" id="IPR007138">
    <property type="entry name" value="ABM_dom"/>
</dbReference>
<feature type="domain" description="ABM" evidence="1">
    <location>
        <begin position="10"/>
        <end position="63"/>
    </location>
</feature>
<dbReference type="Gene3D" id="3.30.70.100">
    <property type="match status" value="1"/>
</dbReference>
<dbReference type="VEuPathDB" id="FungiDB:PV07_01168"/>
<dbReference type="EMBL" id="KN847040">
    <property type="protein sequence ID" value="KIW34390.1"/>
    <property type="molecule type" value="Genomic_DNA"/>
</dbReference>
<evidence type="ECO:0000313" key="2">
    <source>
        <dbReference type="EMBL" id="KIW34390.1"/>
    </source>
</evidence>
<name>A0A0D2CX08_9EURO</name>
<dbReference type="Pfam" id="PF03992">
    <property type="entry name" value="ABM"/>
    <property type="match status" value="1"/>
</dbReference>
<protein>
    <recommendedName>
        <fullName evidence="1">ABM domain-containing protein</fullName>
    </recommendedName>
</protein>
<organism evidence="2 3">
    <name type="scientific">Cladophialophora immunda</name>
    <dbReference type="NCBI Taxonomy" id="569365"/>
    <lineage>
        <taxon>Eukaryota</taxon>
        <taxon>Fungi</taxon>
        <taxon>Dikarya</taxon>
        <taxon>Ascomycota</taxon>
        <taxon>Pezizomycotina</taxon>
        <taxon>Eurotiomycetes</taxon>
        <taxon>Chaetothyriomycetidae</taxon>
        <taxon>Chaetothyriales</taxon>
        <taxon>Herpotrichiellaceae</taxon>
        <taxon>Cladophialophora</taxon>
    </lineage>
</organism>
<dbReference type="InterPro" id="IPR011008">
    <property type="entry name" value="Dimeric_a/b-barrel"/>
</dbReference>